<dbReference type="PROSITE" id="PS50020">
    <property type="entry name" value="WW_DOMAIN_2"/>
    <property type="match status" value="1"/>
</dbReference>
<name>A0AA37SPJ6_9BACT</name>
<evidence type="ECO:0000259" key="6">
    <source>
        <dbReference type="PROSITE" id="PS51007"/>
    </source>
</evidence>
<dbReference type="InterPro" id="IPR011042">
    <property type="entry name" value="6-blade_b-propeller_TolB-like"/>
</dbReference>
<dbReference type="SUPFAM" id="SSF48371">
    <property type="entry name" value="ARM repeat"/>
    <property type="match status" value="1"/>
</dbReference>
<dbReference type="InterPro" id="IPR016024">
    <property type="entry name" value="ARM-type_fold"/>
</dbReference>
<dbReference type="Gene3D" id="1.10.760.10">
    <property type="entry name" value="Cytochrome c-like domain"/>
    <property type="match status" value="1"/>
</dbReference>
<keyword evidence="1 4" id="KW-0349">Heme</keyword>
<gene>
    <name evidence="7" type="ORF">GCM10007940_10430</name>
</gene>
<dbReference type="SUPFAM" id="SSF52266">
    <property type="entry name" value="SGNH hydrolase"/>
    <property type="match status" value="1"/>
</dbReference>
<evidence type="ECO:0000256" key="1">
    <source>
        <dbReference type="ARBA" id="ARBA00022617"/>
    </source>
</evidence>
<feature type="domain" description="WW" evidence="5">
    <location>
        <begin position="547"/>
        <end position="580"/>
    </location>
</feature>
<proteinExistence type="predicted"/>
<feature type="domain" description="Cytochrome c" evidence="6">
    <location>
        <begin position="906"/>
        <end position="1001"/>
    </location>
</feature>
<organism evidence="7 8">
    <name type="scientific">Portibacter lacus</name>
    <dbReference type="NCBI Taxonomy" id="1099794"/>
    <lineage>
        <taxon>Bacteria</taxon>
        <taxon>Pseudomonadati</taxon>
        <taxon>Bacteroidota</taxon>
        <taxon>Saprospiria</taxon>
        <taxon>Saprospirales</taxon>
        <taxon>Haliscomenobacteraceae</taxon>
        <taxon>Portibacter</taxon>
    </lineage>
</organism>
<dbReference type="PROSITE" id="PS51257">
    <property type="entry name" value="PROKAR_LIPOPROTEIN"/>
    <property type="match status" value="1"/>
</dbReference>
<dbReference type="CDD" id="cd01834">
    <property type="entry name" value="SGNH_hydrolase_like_2"/>
    <property type="match status" value="1"/>
</dbReference>
<dbReference type="InterPro" id="IPR009056">
    <property type="entry name" value="Cyt_c-like_dom"/>
</dbReference>
<reference evidence="7" key="2">
    <citation type="submission" date="2023-01" db="EMBL/GenBank/DDBJ databases">
        <title>Draft genome sequence of Portibacter lacus strain NBRC 108769.</title>
        <authorList>
            <person name="Sun Q."/>
            <person name="Mori K."/>
        </authorList>
    </citation>
    <scope>NUCLEOTIDE SEQUENCE</scope>
    <source>
        <strain evidence="7">NBRC 108769</strain>
    </source>
</reference>
<keyword evidence="8" id="KW-1185">Reference proteome</keyword>
<dbReference type="InterPro" id="IPR036514">
    <property type="entry name" value="SGNH_hydro_sf"/>
</dbReference>
<protein>
    <submittedName>
        <fullName evidence="7">Cytochrome c</fullName>
    </submittedName>
</protein>
<dbReference type="Gene3D" id="3.40.50.1110">
    <property type="entry name" value="SGNH hydrolase"/>
    <property type="match status" value="1"/>
</dbReference>
<reference evidence="7" key="1">
    <citation type="journal article" date="2014" name="Int. J. Syst. Evol. Microbiol.">
        <title>Complete genome sequence of Corynebacterium casei LMG S-19264T (=DSM 44701T), isolated from a smear-ripened cheese.</title>
        <authorList>
            <consortium name="US DOE Joint Genome Institute (JGI-PGF)"/>
            <person name="Walter F."/>
            <person name="Albersmeier A."/>
            <person name="Kalinowski J."/>
            <person name="Ruckert C."/>
        </authorList>
    </citation>
    <scope>NUCLEOTIDE SEQUENCE</scope>
    <source>
        <strain evidence="7">NBRC 108769</strain>
    </source>
</reference>
<comment type="caution">
    <text evidence="7">The sequence shown here is derived from an EMBL/GenBank/DDBJ whole genome shotgun (WGS) entry which is preliminary data.</text>
</comment>
<dbReference type="InterPro" id="IPR013428">
    <property type="entry name" value="Membrane-bound_put_N"/>
</dbReference>
<keyword evidence="2 4" id="KW-0479">Metal-binding</keyword>
<dbReference type="InterPro" id="IPR036909">
    <property type="entry name" value="Cyt_c-like_dom_sf"/>
</dbReference>
<dbReference type="Gene3D" id="2.120.10.30">
    <property type="entry name" value="TolB, C-terminal domain"/>
    <property type="match status" value="1"/>
</dbReference>
<dbReference type="Proteomes" id="UP001156666">
    <property type="component" value="Unassembled WGS sequence"/>
</dbReference>
<evidence type="ECO:0000256" key="2">
    <source>
        <dbReference type="ARBA" id="ARBA00022723"/>
    </source>
</evidence>
<dbReference type="SUPFAM" id="SSF63829">
    <property type="entry name" value="Calcium-dependent phosphotriesterase"/>
    <property type="match status" value="1"/>
</dbReference>
<dbReference type="GO" id="GO:0020037">
    <property type="term" value="F:heme binding"/>
    <property type="evidence" value="ECO:0007669"/>
    <property type="project" value="InterPro"/>
</dbReference>
<dbReference type="AlphaFoldDB" id="A0AA37SPJ6"/>
<accession>A0AA37SPJ6</accession>
<dbReference type="GO" id="GO:0016788">
    <property type="term" value="F:hydrolase activity, acting on ester bonds"/>
    <property type="evidence" value="ECO:0007669"/>
    <property type="project" value="UniProtKB-ARBA"/>
</dbReference>
<dbReference type="InterPro" id="IPR055557">
    <property type="entry name" value="DUF7133"/>
</dbReference>
<evidence type="ECO:0000313" key="8">
    <source>
        <dbReference type="Proteomes" id="UP001156666"/>
    </source>
</evidence>
<dbReference type="PANTHER" id="PTHR33546:SF1">
    <property type="entry name" value="LARGE, MULTIFUNCTIONAL SECRETED PROTEIN"/>
    <property type="match status" value="1"/>
</dbReference>
<evidence type="ECO:0000256" key="4">
    <source>
        <dbReference type="PROSITE-ProRule" id="PRU00433"/>
    </source>
</evidence>
<dbReference type="Pfam" id="PF00034">
    <property type="entry name" value="Cytochrom_C"/>
    <property type="match status" value="1"/>
</dbReference>
<evidence type="ECO:0000256" key="3">
    <source>
        <dbReference type="ARBA" id="ARBA00023004"/>
    </source>
</evidence>
<dbReference type="NCBIfam" id="TIGR02604">
    <property type="entry name" value="Piru_Ver_Nterm"/>
    <property type="match status" value="1"/>
</dbReference>
<dbReference type="GO" id="GO:0009055">
    <property type="term" value="F:electron transfer activity"/>
    <property type="evidence" value="ECO:0007669"/>
    <property type="project" value="InterPro"/>
</dbReference>
<dbReference type="PANTHER" id="PTHR33546">
    <property type="entry name" value="LARGE, MULTIFUNCTIONAL SECRETED PROTEIN-RELATED"/>
    <property type="match status" value="1"/>
</dbReference>
<evidence type="ECO:0000313" key="7">
    <source>
        <dbReference type="EMBL" id="GLR16428.1"/>
    </source>
</evidence>
<dbReference type="Gene3D" id="1.25.10.10">
    <property type="entry name" value="Leucine-rich Repeat Variant"/>
    <property type="match status" value="1"/>
</dbReference>
<sequence>MNKHFIWILAVFIMISCNKEEKLDIPVDDGAHITLIGGNLGSRMMNYGHFETEMQLAYPEKKLIIRNMCDGGDTPGFRPHSSRKSPWAFPGAEAFYDEETKGSGSRGDFMTPDEWLTHLNTDYILAFFGFTESYAGYAGLSNYKDELRAFIDHTLAQKYNGNSPAKLILISPTHFEDLSAKMDLPDGVETNKNLEMYTKAMAEVALEKGVPFLNIYDVTKTWNDYTVDGLQLSDSGYEKLGEYLVDHIFTGQKNNSKNKELVHDYVQEKNWMWHNDIKVPNGVHVYGRRYEPFGPDNYPNEIDKIRAMTSLRDSAIWSALEGIETDLEQKDESTPVLPPVETNYKPKNIEDQAYKYGDDALATITVAEGYKIELFASEKEFPDLANPVQVSFDDKGRLWVAVMPSYPHYKPGDKKPNDKILIFEDTDNDGKADKQTVFADKLHLPIGFEIAPEGVYISQGTNLKLLIDTDGDDHADKEEILLSGFDDHDTHHAISAFTADPSGAIYMGEGVFLHTSVETPYGTIRGTNGGFFRYDPAKKKLERTANLPIPNPWGIAFDDWGQNFFIHTSGPDFSWMMPSTVKPRYGFSTPLTEKLIKGEHRVRPTSGIEFVSSRHFPDDVQGDLLVNNTIGFLGTKQHRMLENGTGYGTEWVQDLIRSTDGNFRPVDLEFAPDGSLYIADWHNILIGHMQHNARDPLRDHAHGRIYRVTYPSRPLVEPAKVYGASIEELLENLKLPEYRTRYRSKRVLRGKDSGKVMSALSTWIDGLDQSSPEYERLLLEGLWVSWGANSVDEELLKKLLKAQNFRVRTAAVRVLRYNTDKVSDYLDLFKAAANDENSRVRLETMVAASWLSPKEGNSVFNEIALHPLDDWMKKSYQYGLAHLNNRDVSDDPDPVIDSSLKDEELASYIRGKEIYERESYCQTCHQSDGNGLVSSGYPPLKNSEWVTESAEVLARIVLHGIYGPITVNGQEFPGQVPMPPYQEILNDQEIADVLTFVRNSFGNKASVVSPDLIKRLRNDGKEGYYTAEELLKSYDIQ</sequence>
<dbReference type="GO" id="GO:0046872">
    <property type="term" value="F:metal ion binding"/>
    <property type="evidence" value="ECO:0007669"/>
    <property type="project" value="UniProtKB-KW"/>
</dbReference>
<dbReference type="SUPFAM" id="SSF46626">
    <property type="entry name" value="Cytochrome c"/>
    <property type="match status" value="1"/>
</dbReference>
<dbReference type="EMBL" id="BSOH01000005">
    <property type="protein sequence ID" value="GLR16428.1"/>
    <property type="molecule type" value="Genomic_DNA"/>
</dbReference>
<dbReference type="InterPro" id="IPR011989">
    <property type="entry name" value="ARM-like"/>
</dbReference>
<dbReference type="InterPro" id="IPR001202">
    <property type="entry name" value="WW_dom"/>
</dbReference>
<dbReference type="RefSeq" id="WP_235293233.1">
    <property type="nucleotide sequence ID" value="NZ_BSOH01000005.1"/>
</dbReference>
<dbReference type="Pfam" id="PF23500">
    <property type="entry name" value="DUF7133"/>
    <property type="match status" value="1"/>
</dbReference>
<dbReference type="PROSITE" id="PS51007">
    <property type="entry name" value="CYTC"/>
    <property type="match status" value="1"/>
</dbReference>
<keyword evidence="3 4" id="KW-0408">Iron</keyword>
<evidence type="ECO:0000259" key="5">
    <source>
        <dbReference type="PROSITE" id="PS50020"/>
    </source>
</evidence>